<name>A0A6A6G600_9PEZI</name>
<evidence type="ECO:0000256" key="1">
    <source>
        <dbReference type="SAM" id="MobiDB-lite"/>
    </source>
</evidence>
<feature type="region of interest" description="Disordered" evidence="1">
    <location>
        <begin position="219"/>
        <end position="240"/>
    </location>
</feature>
<dbReference type="AlphaFoldDB" id="A0A6A6G600"/>
<dbReference type="EMBL" id="ML992511">
    <property type="protein sequence ID" value="KAF2220840.1"/>
    <property type="molecule type" value="Genomic_DNA"/>
</dbReference>
<reference evidence="3" key="1">
    <citation type="journal article" date="2020" name="Stud. Mycol.">
        <title>101 Dothideomycetes genomes: A test case for predicting lifestyles and emergence of pathogens.</title>
        <authorList>
            <person name="Haridas S."/>
            <person name="Albert R."/>
            <person name="Binder M."/>
            <person name="Bloem J."/>
            <person name="LaButti K."/>
            <person name="Salamov A."/>
            <person name="Andreopoulos B."/>
            <person name="Baker S."/>
            <person name="Barry K."/>
            <person name="Bills G."/>
            <person name="Bluhm B."/>
            <person name="Cannon C."/>
            <person name="Castanera R."/>
            <person name="Culley D."/>
            <person name="Daum C."/>
            <person name="Ezra D."/>
            <person name="Gonzalez J."/>
            <person name="Henrissat B."/>
            <person name="Kuo A."/>
            <person name="Liang C."/>
            <person name="Lipzen A."/>
            <person name="Lutzoni F."/>
            <person name="Magnuson J."/>
            <person name="Mondo S."/>
            <person name="Nolan M."/>
            <person name="Ohm R."/>
            <person name="Pangilinan J."/>
            <person name="Park H.-J."/>
            <person name="Ramirez L."/>
            <person name="Alfaro M."/>
            <person name="Sun H."/>
            <person name="Tritt A."/>
            <person name="Yoshinaga Y."/>
            <person name="Zwiers L.-H."/>
            <person name="Turgeon B."/>
            <person name="Goodwin S."/>
            <person name="Spatafora J."/>
            <person name="Crous P."/>
            <person name="Grigoriev I."/>
        </authorList>
    </citation>
    <scope>NUCLEOTIDE SEQUENCE [LARGE SCALE GENOMIC DNA]</scope>
    <source>
        <strain evidence="3">CECT 20119</strain>
    </source>
</reference>
<organism evidence="2 3">
    <name type="scientific">Elsinoe ampelina</name>
    <dbReference type="NCBI Taxonomy" id="302913"/>
    <lineage>
        <taxon>Eukaryota</taxon>
        <taxon>Fungi</taxon>
        <taxon>Dikarya</taxon>
        <taxon>Ascomycota</taxon>
        <taxon>Pezizomycotina</taxon>
        <taxon>Dothideomycetes</taxon>
        <taxon>Dothideomycetidae</taxon>
        <taxon>Myriangiales</taxon>
        <taxon>Elsinoaceae</taxon>
        <taxon>Elsinoe</taxon>
    </lineage>
</organism>
<dbReference type="Proteomes" id="UP000799538">
    <property type="component" value="Unassembled WGS sequence"/>
</dbReference>
<feature type="region of interest" description="Disordered" evidence="1">
    <location>
        <begin position="163"/>
        <end position="184"/>
    </location>
</feature>
<gene>
    <name evidence="2" type="ORF">BDZ85DRAFT_265856</name>
</gene>
<proteinExistence type="predicted"/>
<sequence>MQERCRHEVSGLLGALLRTAIISFSPCHSSFSRFHHAQSSRRAIKSADPCQDRWKQQTHIRVDCMERNDHQGLSAQAAMPRKRRAESGPDYGLDVHRMFTCTARCISRALIAIYQTLPVVAARLFLSLSLLSLILQYSTTSTQQSQLPSTMTFNAHCPLRESTIIPSPERHSQNPPSPSHRVRGRDSRLSYFFRTIGLSGSKRTSHDFTSRVLFAPSSLPFGQREKRNPETNPIKPWGRTAERNDHTLASGSDQLVSPGCKVTCDRSGLRGGDLLLLGS</sequence>
<evidence type="ECO:0000313" key="2">
    <source>
        <dbReference type="EMBL" id="KAF2220840.1"/>
    </source>
</evidence>
<evidence type="ECO:0000313" key="3">
    <source>
        <dbReference type="Proteomes" id="UP000799538"/>
    </source>
</evidence>
<accession>A0A6A6G600</accession>
<keyword evidence="3" id="KW-1185">Reference proteome</keyword>
<protein>
    <submittedName>
        <fullName evidence="2">Uncharacterized protein</fullName>
    </submittedName>
</protein>